<name>A0A8J5L290_ZINOF</name>
<dbReference type="InterPro" id="IPR004838">
    <property type="entry name" value="NHTrfase_class1_PyrdxlP-BS"/>
</dbReference>
<accession>A0A8J5L290</accession>
<comment type="pathway">
    <text evidence="7">Alkene biosynthesis; ethylene biosynthesis via S-adenosyl-L-methionine; ethylene from S-adenosyl-L-methionine: step 1/2.</text>
</comment>
<dbReference type="InterPro" id="IPR050478">
    <property type="entry name" value="Ethylene_sulfur-biosynth"/>
</dbReference>
<evidence type="ECO:0000259" key="10">
    <source>
        <dbReference type="Pfam" id="PF00155"/>
    </source>
</evidence>
<sequence>MFMGMRQTGEFELLSRIATNDGHGENCSYFDGWKAYDSDPFHPKHNPKGVIQMGLAENQLCFDLIEDWLKRNPEASICTREGISQFRDIGNFQDYHGLSSFRRAIARFMEKARGGRARFDPDRVVMSGGATGAQETMAFCLANPGEAFLIPTPYYPGFDRDFRWRTGVELLPFDCYSSNKFKITQSALESAYQEAVKNNVRVKGVLVANPSNPLGTTMDRETLRSLVSFVNDKNIHLVVDEIFSGTVFDSPDFVSVAEIVEDEPGRFNRDLIHVVYSLSKDLGLPGFRVGVIYSFNDAVVRCARRMSSFGLVSTQTQHLLAAMLGDEEFTSKYLAESRRRLSERRRTFEAGLREVGVRSLDSNAGLFCWMDLRHLLEAKTVEEELKLWRIIVHEVKLNISPGASFHCSESGWFRVCFANMDKETMDTALGRIRAFMARAERHRATNEKKKKWAAAAALRLSLPRNGRRYDDILISPHLAMSPHSPLVRAAT</sequence>
<dbReference type="Gene3D" id="3.90.1150.10">
    <property type="entry name" value="Aspartate Aminotransferase, domain 1"/>
    <property type="match status" value="1"/>
</dbReference>
<evidence type="ECO:0000256" key="4">
    <source>
        <dbReference type="ARBA" id="ARBA00022691"/>
    </source>
</evidence>
<keyword evidence="6" id="KW-0456">Lyase</keyword>
<evidence type="ECO:0000256" key="5">
    <source>
        <dbReference type="ARBA" id="ARBA00022898"/>
    </source>
</evidence>
<keyword evidence="3" id="KW-0266">Ethylene biosynthesis</keyword>
<keyword evidence="5" id="KW-0663">Pyridoxal phosphate</keyword>
<dbReference type="AlphaFoldDB" id="A0A8J5L290"/>
<evidence type="ECO:0000256" key="7">
    <source>
        <dbReference type="ARBA" id="ARBA00037888"/>
    </source>
</evidence>
<evidence type="ECO:0000256" key="6">
    <source>
        <dbReference type="ARBA" id="ARBA00023239"/>
    </source>
</evidence>
<proteinExistence type="inferred from homology"/>
<evidence type="ECO:0000256" key="2">
    <source>
        <dbReference type="ARBA" id="ARBA00007441"/>
    </source>
</evidence>
<dbReference type="Pfam" id="PF00155">
    <property type="entry name" value="Aminotran_1_2"/>
    <property type="match status" value="1"/>
</dbReference>
<dbReference type="InterPro" id="IPR015422">
    <property type="entry name" value="PyrdxlP-dep_Trfase_small"/>
</dbReference>
<dbReference type="EMBL" id="JACMSC010000010">
    <property type="protein sequence ID" value="KAG6502572.1"/>
    <property type="molecule type" value="Genomic_DNA"/>
</dbReference>
<keyword evidence="12" id="KW-1185">Reference proteome</keyword>
<comment type="similarity">
    <text evidence="2">Belongs to the class-I pyridoxal-phosphate-dependent aminotransferase family.</text>
</comment>
<gene>
    <name evidence="11" type="ORF">ZIOFF_034856</name>
</gene>
<organism evidence="11 12">
    <name type="scientific">Zingiber officinale</name>
    <name type="common">Ginger</name>
    <name type="synonym">Amomum zingiber</name>
    <dbReference type="NCBI Taxonomy" id="94328"/>
    <lineage>
        <taxon>Eukaryota</taxon>
        <taxon>Viridiplantae</taxon>
        <taxon>Streptophyta</taxon>
        <taxon>Embryophyta</taxon>
        <taxon>Tracheophyta</taxon>
        <taxon>Spermatophyta</taxon>
        <taxon>Magnoliopsida</taxon>
        <taxon>Liliopsida</taxon>
        <taxon>Zingiberales</taxon>
        <taxon>Zingiberaceae</taxon>
        <taxon>Zingiber</taxon>
    </lineage>
</organism>
<dbReference type="EC" id="4.4.1.14" evidence="8"/>
<dbReference type="SUPFAM" id="SSF53383">
    <property type="entry name" value="PLP-dependent transferases"/>
    <property type="match status" value="1"/>
</dbReference>
<reference evidence="11 12" key="1">
    <citation type="submission" date="2020-08" db="EMBL/GenBank/DDBJ databases">
        <title>Plant Genome Project.</title>
        <authorList>
            <person name="Zhang R.-G."/>
        </authorList>
    </citation>
    <scope>NUCLEOTIDE SEQUENCE [LARGE SCALE GENOMIC DNA]</scope>
    <source>
        <tissue evidence="11">Rhizome</tissue>
    </source>
</reference>
<dbReference type="GO" id="GO:0009693">
    <property type="term" value="P:ethylene biosynthetic process"/>
    <property type="evidence" value="ECO:0007669"/>
    <property type="project" value="UniProtKB-KW"/>
</dbReference>
<dbReference type="Gene3D" id="3.40.640.10">
    <property type="entry name" value="Type I PLP-dependent aspartate aminotransferase-like (Major domain)"/>
    <property type="match status" value="1"/>
</dbReference>
<dbReference type="PROSITE" id="PS00105">
    <property type="entry name" value="AA_TRANSFER_CLASS_1"/>
    <property type="match status" value="1"/>
</dbReference>
<dbReference type="GO" id="GO:0016847">
    <property type="term" value="F:1-aminocyclopropane-1-carboxylate synthase activity"/>
    <property type="evidence" value="ECO:0007669"/>
    <property type="project" value="UniProtKB-EC"/>
</dbReference>
<dbReference type="InterPro" id="IPR015421">
    <property type="entry name" value="PyrdxlP-dep_Trfase_major"/>
</dbReference>
<feature type="domain" description="Aminotransferase class I/classII large" evidence="10">
    <location>
        <begin position="51"/>
        <end position="432"/>
    </location>
</feature>
<evidence type="ECO:0000256" key="3">
    <source>
        <dbReference type="ARBA" id="ARBA00022666"/>
    </source>
</evidence>
<comment type="cofactor">
    <cofactor evidence="1">
        <name>pyridoxal 5'-phosphate</name>
        <dbReference type="ChEBI" id="CHEBI:597326"/>
    </cofactor>
</comment>
<dbReference type="InterPro" id="IPR015424">
    <property type="entry name" value="PyrdxlP-dep_Trfase"/>
</dbReference>
<dbReference type="PRINTS" id="PR00753">
    <property type="entry name" value="ACCSYNTHASE"/>
</dbReference>
<evidence type="ECO:0000256" key="1">
    <source>
        <dbReference type="ARBA" id="ARBA00001933"/>
    </source>
</evidence>
<keyword evidence="4" id="KW-0949">S-adenosyl-L-methionine</keyword>
<dbReference type="GO" id="GO:0008483">
    <property type="term" value="F:transaminase activity"/>
    <property type="evidence" value="ECO:0007669"/>
    <property type="project" value="TreeGrafter"/>
</dbReference>
<dbReference type="PANTHER" id="PTHR43795:SF6">
    <property type="entry name" value="1-AMINOCYCLOPROPANE-1-CARBOXYLATE SYNTHASE 6"/>
    <property type="match status" value="1"/>
</dbReference>
<evidence type="ECO:0000313" key="11">
    <source>
        <dbReference type="EMBL" id="KAG6502572.1"/>
    </source>
</evidence>
<evidence type="ECO:0000256" key="8">
    <source>
        <dbReference type="ARBA" id="ARBA00039053"/>
    </source>
</evidence>
<dbReference type="GO" id="GO:0030170">
    <property type="term" value="F:pyridoxal phosphate binding"/>
    <property type="evidence" value="ECO:0007669"/>
    <property type="project" value="InterPro"/>
</dbReference>
<evidence type="ECO:0000313" key="12">
    <source>
        <dbReference type="Proteomes" id="UP000734854"/>
    </source>
</evidence>
<dbReference type="PANTHER" id="PTHR43795">
    <property type="entry name" value="BIFUNCTIONAL ASPARTATE AMINOTRANSFERASE AND GLUTAMATE/ASPARTATE-PREPHENATE AMINOTRANSFERASE-RELATED"/>
    <property type="match status" value="1"/>
</dbReference>
<comment type="catalytic activity">
    <reaction evidence="9">
        <text>S-adenosyl-L-methionine = 1-aminocyclopropane-1-carboxylate + S-methyl-5'-thioadenosine + H(+)</text>
        <dbReference type="Rhea" id="RHEA:21744"/>
        <dbReference type="ChEBI" id="CHEBI:15378"/>
        <dbReference type="ChEBI" id="CHEBI:17509"/>
        <dbReference type="ChEBI" id="CHEBI:58360"/>
        <dbReference type="ChEBI" id="CHEBI:59789"/>
        <dbReference type="EC" id="4.4.1.14"/>
    </reaction>
</comment>
<protein>
    <recommendedName>
        <fullName evidence="8">1-aminocyclopropane-1-carboxylate synthase</fullName>
        <ecNumber evidence="8">4.4.1.14</ecNumber>
    </recommendedName>
</protein>
<evidence type="ECO:0000256" key="9">
    <source>
        <dbReference type="ARBA" id="ARBA00049554"/>
    </source>
</evidence>
<dbReference type="Proteomes" id="UP000734854">
    <property type="component" value="Unassembled WGS sequence"/>
</dbReference>
<comment type="caution">
    <text evidence="11">The sequence shown here is derived from an EMBL/GenBank/DDBJ whole genome shotgun (WGS) entry which is preliminary data.</text>
</comment>
<dbReference type="InterPro" id="IPR004839">
    <property type="entry name" value="Aminotransferase_I/II_large"/>
</dbReference>
<dbReference type="CDD" id="cd00609">
    <property type="entry name" value="AAT_like"/>
    <property type="match status" value="1"/>
</dbReference>